<dbReference type="InterPro" id="IPR031107">
    <property type="entry name" value="Small_HSP"/>
</dbReference>
<dbReference type="SUPFAM" id="SSF49764">
    <property type="entry name" value="HSP20-like chaperones"/>
    <property type="match status" value="1"/>
</dbReference>
<dbReference type="Proteomes" id="UP000317990">
    <property type="component" value="Unassembled WGS sequence"/>
</dbReference>
<dbReference type="Gene3D" id="2.60.40.790">
    <property type="match status" value="1"/>
</dbReference>
<dbReference type="InterPro" id="IPR002068">
    <property type="entry name" value="A-crystallin/Hsp20_dom"/>
</dbReference>
<dbReference type="Pfam" id="PF00011">
    <property type="entry name" value="HSP20"/>
    <property type="match status" value="1"/>
</dbReference>
<dbReference type="PANTHER" id="PTHR11527">
    <property type="entry name" value="HEAT-SHOCK PROTEIN 20 FAMILY MEMBER"/>
    <property type="match status" value="1"/>
</dbReference>
<dbReference type="AlphaFoldDB" id="A0A524RRU0"/>
<evidence type="ECO:0000259" key="3">
    <source>
        <dbReference type="PROSITE" id="PS01031"/>
    </source>
</evidence>
<dbReference type="InterPro" id="IPR008978">
    <property type="entry name" value="HSP20-like_chaperone"/>
</dbReference>
<reference evidence="4 5" key="1">
    <citation type="journal article" date="2019" name="mSystems">
        <title>Life at home and on the roam: Genomic adaptions reflect the dual lifestyle of an intracellular, facultative symbiont.</title>
        <authorList>
            <person name="Burgsdorf I."/>
        </authorList>
    </citation>
    <scope>NUCLEOTIDE SEQUENCE [LARGE SCALE GENOMIC DNA]</scope>
    <source>
        <strain evidence="4">277cV</strain>
    </source>
</reference>
<name>A0A524RRU0_9CHRO</name>
<evidence type="ECO:0000256" key="1">
    <source>
        <dbReference type="PROSITE-ProRule" id="PRU00285"/>
    </source>
</evidence>
<evidence type="ECO:0000256" key="2">
    <source>
        <dbReference type="RuleBase" id="RU003616"/>
    </source>
</evidence>
<protein>
    <submittedName>
        <fullName evidence="4">Hsp20/alpha crystallin family protein</fullName>
    </submittedName>
</protein>
<dbReference type="CDD" id="cd06464">
    <property type="entry name" value="ACD_sHsps-like"/>
    <property type="match status" value="1"/>
</dbReference>
<proteinExistence type="inferred from homology"/>
<evidence type="ECO:0000313" key="4">
    <source>
        <dbReference type="EMBL" id="TGG96625.1"/>
    </source>
</evidence>
<comment type="similarity">
    <text evidence="1 2">Belongs to the small heat shock protein (HSP20) family.</text>
</comment>
<evidence type="ECO:0000313" key="5">
    <source>
        <dbReference type="Proteomes" id="UP000317990"/>
    </source>
</evidence>
<feature type="domain" description="SHSP" evidence="3">
    <location>
        <begin position="19"/>
        <end position="127"/>
    </location>
</feature>
<dbReference type="PROSITE" id="PS01031">
    <property type="entry name" value="SHSP"/>
    <property type="match status" value="1"/>
</dbReference>
<comment type="caution">
    <text evidence="4">The sequence shown here is derived from an EMBL/GenBank/DDBJ whole genome shotgun (WGS) entry which is preliminary data.</text>
</comment>
<sequence>MLALRTSAFDLFEHLEQELARVERVPAAEIRETDEAFLLTLELPGIPRNAIEIKATDRRLVVTAERKAPAEKDGLRSEFRYGTWSRSFSFGKGINPEKLEAHHRDGLLAITAPKAEAIRSVTIKVQG</sequence>
<organism evidence="4 5">
    <name type="scientific">Aphanocapsa feldmannii 277cV</name>
    <dbReference type="NCBI Taxonomy" id="2507553"/>
    <lineage>
        <taxon>Bacteria</taxon>
        <taxon>Bacillati</taxon>
        <taxon>Cyanobacteriota</taxon>
        <taxon>Cyanophyceae</taxon>
        <taxon>Oscillatoriophycideae</taxon>
        <taxon>Chroococcales</taxon>
        <taxon>Microcystaceae</taxon>
        <taxon>Aphanocapsa</taxon>
    </lineage>
</organism>
<dbReference type="EMBL" id="SRMO01000006">
    <property type="protein sequence ID" value="TGG96625.1"/>
    <property type="molecule type" value="Genomic_DNA"/>
</dbReference>
<accession>A0A524RRU0</accession>
<gene>
    <name evidence="4" type="ORF">ERJ67_00625</name>
</gene>